<organism evidence="1 3">
    <name type="scientific">Lysinibacillus sphaericus</name>
    <name type="common">Bacillus sphaericus</name>
    <dbReference type="NCBI Taxonomy" id="1421"/>
    <lineage>
        <taxon>Bacteria</taxon>
        <taxon>Bacillati</taxon>
        <taxon>Bacillota</taxon>
        <taxon>Bacilli</taxon>
        <taxon>Bacillales</taxon>
        <taxon>Bacillaceae</taxon>
        <taxon>Lysinibacillus</taxon>
    </lineage>
</organism>
<dbReference type="EMBL" id="CP019980">
    <property type="protein sequence ID" value="AVK96358.1"/>
    <property type="molecule type" value="Genomic_DNA"/>
</dbReference>
<proteinExistence type="predicted"/>
<accession>A0A2S0JZ68</accession>
<sequence length="108" mass="12566">MYKNEALNIVYENILGEDSILIQLRRGEGLNENQFNELITAMQFLIVEFKSLDVVPKKLALAFVDVSNYFYFNENKYCLEEQNIIEDAVQMISQLANELFDSNKESDD</sequence>
<evidence type="ECO:0000313" key="2">
    <source>
        <dbReference type="EMBL" id="SUV17855.1"/>
    </source>
</evidence>
<dbReference type="Proteomes" id="UP000238825">
    <property type="component" value="Chromosome"/>
</dbReference>
<evidence type="ECO:0000313" key="3">
    <source>
        <dbReference type="Proteomes" id="UP000238825"/>
    </source>
</evidence>
<reference evidence="1 3" key="1">
    <citation type="submission" date="2017-03" db="EMBL/GenBank/DDBJ databases">
        <title>The whole genome sequencing and assembly of Lysinibacillus sphaericus DSM 28T strain.</title>
        <authorList>
            <person name="Lee Y.-J."/>
            <person name="Yi H."/>
            <person name="Bahn Y.-S."/>
            <person name="Kim J.F."/>
            <person name="Lee D.-W."/>
        </authorList>
    </citation>
    <scope>NUCLEOTIDE SEQUENCE [LARGE SCALE GENOMIC DNA]</scope>
    <source>
        <strain evidence="1 3">DSM 28</strain>
    </source>
</reference>
<gene>
    <name evidence="1" type="ORF">LS41612_08895</name>
    <name evidence="2" type="ORF">NCTC10338_02967</name>
</gene>
<evidence type="ECO:0000313" key="4">
    <source>
        <dbReference type="Proteomes" id="UP000255295"/>
    </source>
</evidence>
<protein>
    <submittedName>
        <fullName evidence="1">Uncharacterized protein</fullName>
    </submittedName>
</protein>
<name>A0A2S0JZ68_LYSSH</name>
<dbReference type="GeneID" id="48276316"/>
<dbReference type="EMBL" id="UFSZ01000001">
    <property type="protein sequence ID" value="SUV17855.1"/>
    <property type="molecule type" value="Genomic_DNA"/>
</dbReference>
<dbReference type="RefSeq" id="WP_024361218.1">
    <property type="nucleotide sequence ID" value="NZ_BJNS01000013.1"/>
</dbReference>
<reference evidence="2 4" key="2">
    <citation type="submission" date="2018-06" db="EMBL/GenBank/DDBJ databases">
        <authorList>
            <consortium name="Pathogen Informatics"/>
            <person name="Doyle S."/>
        </authorList>
    </citation>
    <scope>NUCLEOTIDE SEQUENCE [LARGE SCALE GENOMIC DNA]</scope>
    <source>
        <strain evidence="2 4">NCTC10338</strain>
    </source>
</reference>
<evidence type="ECO:0000313" key="1">
    <source>
        <dbReference type="EMBL" id="AVK96358.1"/>
    </source>
</evidence>
<dbReference type="Proteomes" id="UP000255295">
    <property type="component" value="Unassembled WGS sequence"/>
</dbReference>
<dbReference type="AlphaFoldDB" id="A0A2S0JZ68"/>